<sequence length="87" mass="9774">MYTSESFAFLGIIDFYMVSISLWEYRNFKSRNLWHFGSKAFLGCLLWIIGVEFVLACPSRRCNPSATDSTPSALVSPDEKNVALAVS</sequence>
<feature type="transmembrane region" description="Helical" evidence="1">
    <location>
        <begin position="37"/>
        <end position="56"/>
    </location>
</feature>
<evidence type="ECO:0000256" key="1">
    <source>
        <dbReference type="SAM" id="Phobius"/>
    </source>
</evidence>
<feature type="transmembrane region" description="Helical" evidence="1">
    <location>
        <begin position="6"/>
        <end position="25"/>
    </location>
</feature>
<keyword evidence="1" id="KW-1133">Transmembrane helix</keyword>
<keyword evidence="1" id="KW-0812">Transmembrane</keyword>
<protein>
    <submittedName>
        <fullName evidence="2">Uncharacterized protein</fullName>
    </submittedName>
</protein>
<dbReference type="EMBL" id="JACXVP010000006">
    <property type="protein sequence ID" value="KAG5598342.1"/>
    <property type="molecule type" value="Genomic_DNA"/>
</dbReference>
<proteinExistence type="predicted"/>
<organism evidence="2 3">
    <name type="scientific">Solanum commersonii</name>
    <name type="common">Commerson's wild potato</name>
    <name type="synonym">Commerson's nightshade</name>
    <dbReference type="NCBI Taxonomy" id="4109"/>
    <lineage>
        <taxon>Eukaryota</taxon>
        <taxon>Viridiplantae</taxon>
        <taxon>Streptophyta</taxon>
        <taxon>Embryophyta</taxon>
        <taxon>Tracheophyta</taxon>
        <taxon>Spermatophyta</taxon>
        <taxon>Magnoliopsida</taxon>
        <taxon>eudicotyledons</taxon>
        <taxon>Gunneridae</taxon>
        <taxon>Pentapetalae</taxon>
        <taxon>asterids</taxon>
        <taxon>lamiids</taxon>
        <taxon>Solanales</taxon>
        <taxon>Solanaceae</taxon>
        <taxon>Solanoideae</taxon>
        <taxon>Solaneae</taxon>
        <taxon>Solanum</taxon>
    </lineage>
</organism>
<dbReference type="AlphaFoldDB" id="A0A9J5YH64"/>
<keyword evidence="3" id="KW-1185">Reference proteome</keyword>
<evidence type="ECO:0000313" key="3">
    <source>
        <dbReference type="Proteomes" id="UP000824120"/>
    </source>
</evidence>
<comment type="caution">
    <text evidence="2">The sequence shown here is derived from an EMBL/GenBank/DDBJ whole genome shotgun (WGS) entry which is preliminary data.</text>
</comment>
<keyword evidence="1" id="KW-0472">Membrane</keyword>
<accession>A0A9J5YH64</accession>
<gene>
    <name evidence="2" type="ORF">H5410_029712</name>
</gene>
<reference evidence="2 3" key="1">
    <citation type="submission" date="2020-09" db="EMBL/GenBank/DDBJ databases">
        <title>De no assembly of potato wild relative species, Solanum commersonii.</title>
        <authorList>
            <person name="Cho K."/>
        </authorList>
    </citation>
    <scope>NUCLEOTIDE SEQUENCE [LARGE SCALE GENOMIC DNA]</scope>
    <source>
        <strain evidence="2">LZ3.2</strain>
        <tissue evidence="2">Leaf</tissue>
    </source>
</reference>
<name>A0A9J5YH64_SOLCO</name>
<dbReference type="Proteomes" id="UP000824120">
    <property type="component" value="Chromosome 6"/>
</dbReference>
<evidence type="ECO:0000313" key="2">
    <source>
        <dbReference type="EMBL" id="KAG5598342.1"/>
    </source>
</evidence>